<feature type="transmembrane region" description="Helical" evidence="9">
    <location>
        <begin position="234"/>
        <end position="258"/>
    </location>
</feature>
<feature type="transmembrane region" description="Helical" evidence="9">
    <location>
        <begin position="125"/>
        <end position="149"/>
    </location>
</feature>
<feature type="signal peptide" evidence="10">
    <location>
        <begin position="1"/>
        <end position="23"/>
    </location>
</feature>
<keyword evidence="12" id="KW-1185">Reference proteome</keyword>
<dbReference type="PANTHER" id="PTHR11334:SF29">
    <property type="entry name" value="MAS-RELATED G-PROTEIN COUPLED RECEPTOR MEMBER X2"/>
    <property type="match status" value="1"/>
</dbReference>
<keyword evidence="4 9" id="KW-1133">Transmembrane helix</keyword>
<evidence type="ECO:0000313" key="11">
    <source>
        <dbReference type="EMBL" id="CAI5778957.1"/>
    </source>
</evidence>
<dbReference type="PANTHER" id="PTHR11334">
    <property type="entry name" value="MAS-RELATED G-PROTEIN COUPLED RECEPTOR"/>
    <property type="match status" value="1"/>
</dbReference>
<feature type="transmembrane region" description="Helical" evidence="9">
    <location>
        <begin position="86"/>
        <end position="113"/>
    </location>
</feature>
<keyword evidence="10" id="KW-0732">Signal</keyword>
<evidence type="ECO:0000256" key="9">
    <source>
        <dbReference type="SAM" id="Phobius"/>
    </source>
</evidence>
<organism evidence="11 12">
    <name type="scientific">Podarcis lilfordi</name>
    <name type="common">Lilford's wall lizard</name>
    <dbReference type="NCBI Taxonomy" id="74358"/>
    <lineage>
        <taxon>Eukaryota</taxon>
        <taxon>Metazoa</taxon>
        <taxon>Chordata</taxon>
        <taxon>Craniata</taxon>
        <taxon>Vertebrata</taxon>
        <taxon>Euteleostomi</taxon>
        <taxon>Lepidosauria</taxon>
        <taxon>Squamata</taxon>
        <taxon>Bifurcata</taxon>
        <taxon>Unidentata</taxon>
        <taxon>Episquamata</taxon>
        <taxon>Laterata</taxon>
        <taxon>Lacertibaenia</taxon>
        <taxon>Lacertidae</taxon>
        <taxon>Podarcis</taxon>
    </lineage>
</organism>
<evidence type="ECO:0000256" key="5">
    <source>
        <dbReference type="ARBA" id="ARBA00023040"/>
    </source>
</evidence>
<dbReference type="EMBL" id="OX395132">
    <property type="protein sequence ID" value="CAI5778957.1"/>
    <property type="molecule type" value="Genomic_DNA"/>
</dbReference>
<evidence type="ECO:0000256" key="2">
    <source>
        <dbReference type="ARBA" id="ARBA00022475"/>
    </source>
</evidence>
<evidence type="ECO:0008006" key="13">
    <source>
        <dbReference type="Google" id="ProtNLM"/>
    </source>
</evidence>
<evidence type="ECO:0000256" key="3">
    <source>
        <dbReference type="ARBA" id="ARBA00022692"/>
    </source>
</evidence>
<keyword evidence="6 9" id="KW-0472">Membrane</keyword>
<dbReference type="Proteomes" id="UP001178461">
    <property type="component" value="Chromosome 7"/>
</dbReference>
<dbReference type="AlphaFoldDB" id="A0AA35PBT9"/>
<feature type="transmembrane region" description="Helical" evidence="9">
    <location>
        <begin position="294"/>
        <end position="311"/>
    </location>
</feature>
<evidence type="ECO:0000256" key="1">
    <source>
        <dbReference type="ARBA" id="ARBA00004651"/>
    </source>
</evidence>
<feature type="transmembrane region" description="Helical" evidence="9">
    <location>
        <begin position="270"/>
        <end position="288"/>
    </location>
</feature>
<dbReference type="InterPro" id="IPR026234">
    <property type="entry name" value="MRGPCRFAMILY"/>
</dbReference>
<feature type="chain" id="PRO_5041375248" description="G-protein coupled receptors family 1 profile domain-containing protein" evidence="10">
    <location>
        <begin position="24"/>
        <end position="314"/>
    </location>
</feature>
<evidence type="ECO:0000313" key="12">
    <source>
        <dbReference type="Proteomes" id="UP001178461"/>
    </source>
</evidence>
<evidence type="ECO:0000256" key="4">
    <source>
        <dbReference type="ARBA" id="ARBA00022989"/>
    </source>
</evidence>
<keyword evidence="5" id="KW-0297">G-protein coupled receptor</keyword>
<evidence type="ECO:0000256" key="7">
    <source>
        <dbReference type="ARBA" id="ARBA00023170"/>
    </source>
</evidence>
<comment type="subcellular location">
    <subcellularLocation>
        <location evidence="1">Cell membrane</location>
        <topology evidence="1">Multi-pass membrane protein</topology>
    </subcellularLocation>
</comment>
<reference evidence="11" key="1">
    <citation type="submission" date="2022-12" db="EMBL/GenBank/DDBJ databases">
        <authorList>
            <person name="Alioto T."/>
            <person name="Alioto T."/>
            <person name="Gomez Garrido J."/>
        </authorList>
    </citation>
    <scope>NUCLEOTIDE SEQUENCE</scope>
</reference>
<keyword evidence="3 9" id="KW-0812">Transmembrane</keyword>
<evidence type="ECO:0000256" key="6">
    <source>
        <dbReference type="ARBA" id="ARBA00023136"/>
    </source>
</evidence>
<keyword evidence="8" id="KW-0807">Transducer</keyword>
<gene>
    <name evidence="11" type="ORF">PODLI_1B019686</name>
</gene>
<keyword evidence="7" id="KW-0675">Receptor</keyword>
<proteinExistence type="predicted"/>
<name>A0AA35PBT9_9SAUR</name>
<accession>A0AA35PBT9</accession>
<keyword evidence="2" id="KW-1003">Cell membrane</keyword>
<sequence>MLFLPWLMFWGLIHLTKVGPVSSVSARNEESLLPSANKTVLGRGMHLKEGDLNITTTLSTTFFNVPHQIQSNYIMDFLMCVLGDRIFARFMVSFFVLGVLGNVAIFSYLLFYIKRNSWNAYIWNFAIANCGIFLFLCSSFLLAFINYIFHSCDAFEKLFLSLAYLLLYTQCSCMHFIAGIGVDWVLLLLSPSWHRSHQPNLSSLISAVTSIILWPLLCQLLFFFSLGFDTQTVVILSLILFLPLVSISFQTLIVNTWYNLGQQKKMRTERMLEMIGSIVTLVPLHLFFTQNSDCAIISLFFMLYVLFLCFARMS</sequence>
<dbReference type="GO" id="GO:0005886">
    <property type="term" value="C:plasma membrane"/>
    <property type="evidence" value="ECO:0007669"/>
    <property type="project" value="UniProtKB-SubCell"/>
</dbReference>
<dbReference type="GO" id="GO:0004930">
    <property type="term" value="F:G protein-coupled receptor activity"/>
    <property type="evidence" value="ECO:0007669"/>
    <property type="project" value="UniProtKB-KW"/>
</dbReference>
<evidence type="ECO:0000256" key="8">
    <source>
        <dbReference type="ARBA" id="ARBA00023224"/>
    </source>
</evidence>
<feature type="transmembrane region" description="Helical" evidence="9">
    <location>
        <begin position="161"/>
        <end position="189"/>
    </location>
</feature>
<evidence type="ECO:0000256" key="10">
    <source>
        <dbReference type="SAM" id="SignalP"/>
    </source>
</evidence>
<protein>
    <recommendedName>
        <fullName evidence="13">G-protein coupled receptors family 1 profile domain-containing protein</fullName>
    </recommendedName>
</protein>
<feature type="transmembrane region" description="Helical" evidence="9">
    <location>
        <begin position="201"/>
        <end position="228"/>
    </location>
</feature>